<name>A0A6N7WS40_9ACTN</name>
<proteinExistence type="predicted"/>
<dbReference type="SUPFAM" id="SSF53822">
    <property type="entry name" value="Periplasmic binding protein-like I"/>
    <property type="match status" value="1"/>
</dbReference>
<dbReference type="PANTHER" id="PTHR35271:SF1">
    <property type="entry name" value="ABC TRANSPORTER, SUBSTRATE-BINDING LIPOPROTEIN"/>
    <property type="match status" value="1"/>
</dbReference>
<accession>A0A6N7WS40</accession>
<gene>
    <name evidence="1" type="ORF">FYJ69_01535</name>
</gene>
<dbReference type="InterPro" id="IPR007487">
    <property type="entry name" value="ABC_transpt-TYRBP-like"/>
</dbReference>
<dbReference type="Pfam" id="PF04392">
    <property type="entry name" value="ABC_sub_bind"/>
    <property type="match status" value="1"/>
</dbReference>
<dbReference type="InterPro" id="IPR028082">
    <property type="entry name" value="Peripla_BP_I"/>
</dbReference>
<dbReference type="CDD" id="cd06325">
    <property type="entry name" value="PBP1_ABC_unchar_transporter"/>
    <property type="match status" value="1"/>
</dbReference>
<evidence type="ECO:0000313" key="2">
    <source>
        <dbReference type="Proteomes" id="UP000434342"/>
    </source>
</evidence>
<evidence type="ECO:0000313" key="1">
    <source>
        <dbReference type="EMBL" id="MST59598.1"/>
    </source>
</evidence>
<protein>
    <submittedName>
        <fullName evidence="1">ABC transporter substrate-binding protein</fullName>
    </submittedName>
</protein>
<comment type="caution">
    <text evidence="1">The sequence shown here is derived from an EMBL/GenBank/DDBJ whole genome shotgun (WGS) entry which is preliminary data.</text>
</comment>
<dbReference type="AlphaFoldDB" id="A0A6N7WS40"/>
<dbReference type="Gene3D" id="3.40.50.2300">
    <property type="match status" value="2"/>
</dbReference>
<dbReference type="Proteomes" id="UP000434342">
    <property type="component" value="Unassembled WGS sequence"/>
</dbReference>
<reference evidence="1 2" key="1">
    <citation type="submission" date="2019-08" db="EMBL/GenBank/DDBJ databases">
        <title>In-depth cultivation of the pig gut microbiome towards novel bacterial diversity and tailored functional studies.</title>
        <authorList>
            <person name="Wylensek D."/>
            <person name="Hitch T.C.A."/>
            <person name="Clavel T."/>
        </authorList>
    </citation>
    <scope>NUCLEOTIDE SEQUENCE [LARGE SCALE GENOMIC DNA]</scope>
    <source>
        <strain evidence="1 2">WB01_CNA04</strain>
    </source>
</reference>
<dbReference type="EMBL" id="VUND01000001">
    <property type="protein sequence ID" value="MST59598.1"/>
    <property type="molecule type" value="Genomic_DNA"/>
</dbReference>
<organism evidence="1 2">
    <name type="scientific">Parafannyhessea umbonata</name>
    <dbReference type="NCBI Taxonomy" id="604330"/>
    <lineage>
        <taxon>Bacteria</taxon>
        <taxon>Bacillati</taxon>
        <taxon>Actinomycetota</taxon>
        <taxon>Coriobacteriia</taxon>
        <taxon>Coriobacteriales</taxon>
        <taxon>Atopobiaceae</taxon>
        <taxon>Parafannyhessea</taxon>
    </lineage>
</organism>
<dbReference type="PANTHER" id="PTHR35271">
    <property type="entry name" value="ABC TRANSPORTER, SUBSTRATE-BINDING LIPOPROTEIN-RELATED"/>
    <property type="match status" value="1"/>
</dbReference>
<sequence>MAPGSVTRREAVALLGGVALGAATLGLCGCGSDAGADAKAADASKADARRRRGDFRIGVLEIADHAALRRTRRGFAQALDAAGVRYHLDVQVAENDFLACQGMAAGFAGGEHDLILALGTPAAQAAVGATSNVPIVAAAVTDLAAAGLLDDAKRPGGNVTGAADLTPVERQFDLLRQLVPGAERVGILYCSQESNSEVQASMAEDAATVRGLATTRYRVAGAGELEAAVRSMAGKVDACYVPTDNTVAASMGKVAAQARAAGLPLVCGEAGMVEAGGLATVGIDYLELGKAAGNMAARVLARLQREARRRKRDAAAPQPTADMAVWSPDDAPSVLVNQEAARALGIDASALDTASLERA</sequence>